<gene>
    <name evidence="2" type="ORF">G6047_08070</name>
</gene>
<dbReference type="PANTHER" id="PTHR33164">
    <property type="entry name" value="TRANSCRIPTIONAL REGULATOR, MARR FAMILY"/>
    <property type="match status" value="1"/>
</dbReference>
<dbReference type="InterPro" id="IPR000835">
    <property type="entry name" value="HTH_MarR-typ"/>
</dbReference>
<proteinExistence type="predicted"/>
<feature type="domain" description="HTH marR-type" evidence="1">
    <location>
        <begin position="1"/>
        <end position="149"/>
    </location>
</feature>
<dbReference type="RefSeq" id="WP_169527088.1">
    <property type="nucleotide sequence ID" value="NZ_JAAMPU010000103.1"/>
</dbReference>
<evidence type="ECO:0000259" key="1">
    <source>
        <dbReference type="PROSITE" id="PS50995"/>
    </source>
</evidence>
<dbReference type="Proteomes" id="UP000712080">
    <property type="component" value="Unassembled WGS sequence"/>
</dbReference>
<dbReference type="PRINTS" id="PR00598">
    <property type="entry name" value="HTHMARR"/>
</dbReference>
<dbReference type="Gene3D" id="1.10.10.10">
    <property type="entry name" value="Winged helix-like DNA-binding domain superfamily/Winged helix DNA-binding domain"/>
    <property type="match status" value="1"/>
</dbReference>
<dbReference type="InterPro" id="IPR036388">
    <property type="entry name" value="WH-like_DNA-bd_sf"/>
</dbReference>
<name>A0A972FMK1_9FLAO</name>
<dbReference type="InterPro" id="IPR039422">
    <property type="entry name" value="MarR/SlyA-like"/>
</dbReference>
<dbReference type="AlphaFoldDB" id="A0A972FMK1"/>
<dbReference type="InterPro" id="IPR036390">
    <property type="entry name" value="WH_DNA-bd_sf"/>
</dbReference>
<dbReference type="SMART" id="SM00347">
    <property type="entry name" value="HTH_MARR"/>
    <property type="match status" value="1"/>
</dbReference>
<evidence type="ECO:0000313" key="2">
    <source>
        <dbReference type="EMBL" id="NMH27985.1"/>
    </source>
</evidence>
<organism evidence="2 3">
    <name type="scientific">Flavobacterium silvaticum</name>
    <dbReference type="NCBI Taxonomy" id="1852020"/>
    <lineage>
        <taxon>Bacteria</taxon>
        <taxon>Pseudomonadati</taxon>
        <taxon>Bacteroidota</taxon>
        <taxon>Flavobacteriia</taxon>
        <taxon>Flavobacteriales</taxon>
        <taxon>Flavobacteriaceae</taxon>
        <taxon>Flavobacterium</taxon>
    </lineage>
</organism>
<accession>A0A972FMK1</accession>
<sequence>MKINDVIKSGQAYSESKAAVLNIVYTEKLLSEKISAILKNYDLSTEQFNVLRILRGQKGSPASMQLIQERMLSKTSNTTRLVDKLLAKKLVTRKVCPGNRRMMEVNITESGLALLEKADPDIESFESSFNALSEPEFETFNRLIEKFRAHLLK</sequence>
<dbReference type="PROSITE" id="PS50995">
    <property type="entry name" value="HTH_MARR_2"/>
    <property type="match status" value="1"/>
</dbReference>
<dbReference type="EMBL" id="JAAMPU010000103">
    <property type="protein sequence ID" value="NMH27985.1"/>
    <property type="molecule type" value="Genomic_DNA"/>
</dbReference>
<protein>
    <submittedName>
        <fullName evidence="2">MarR family transcriptional regulator</fullName>
    </submittedName>
</protein>
<keyword evidence="3" id="KW-1185">Reference proteome</keyword>
<comment type="caution">
    <text evidence="2">The sequence shown here is derived from an EMBL/GenBank/DDBJ whole genome shotgun (WGS) entry which is preliminary data.</text>
</comment>
<dbReference type="GO" id="GO:0003700">
    <property type="term" value="F:DNA-binding transcription factor activity"/>
    <property type="evidence" value="ECO:0007669"/>
    <property type="project" value="InterPro"/>
</dbReference>
<evidence type="ECO:0000313" key="3">
    <source>
        <dbReference type="Proteomes" id="UP000712080"/>
    </source>
</evidence>
<reference evidence="2" key="1">
    <citation type="submission" date="2020-02" db="EMBL/GenBank/DDBJ databases">
        <title>Flavobacterium sp. genome.</title>
        <authorList>
            <person name="Jung H.S."/>
            <person name="Baek J.H."/>
            <person name="Jeon C.O."/>
        </authorList>
    </citation>
    <scope>NUCLEOTIDE SEQUENCE</scope>
    <source>
        <strain evidence="2">SE-s28</strain>
    </source>
</reference>
<dbReference type="PANTHER" id="PTHR33164:SF101">
    <property type="entry name" value="TRANSCRIPTIONAL REPRESSOR MPRA"/>
    <property type="match status" value="1"/>
</dbReference>
<dbReference type="GO" id="GO:0006950">
    <property type="term" value="P:response to stress"/>
    <property type="evidence" value="ECO:0007669"/>
    <property type="project" value="TreeGrafter"/>
</dbReference>
<dbReference type="SUPFAM" id="SSF46785">
    <property type="entry name" value="Winged helix' DNA-binding domain"/>
    <property type="match status" value="1"/>
</dbReference>
<dbReference type="Pfam" id="PF12802">
    <property type="entry name" value="MarR_2"/>
    <property type="match status" value="1"/>
</dbReference>